<reference evidence="1 2" key="1">
    <citation type="submission" date="2018-06" db="EMBL/GenBank/DDBJ databases">
        <authorList>
            <consortium name="Pathogen Informatics"/>
            <person name="Doyle S."/>
        </authorList>
    </citation>
    <scope>NUCLEOTIDE SEQUENCE [LARGE SCALE GENOMIC DNA]</scope>
    <source>
        <strain evidence="1 2">NCTC10005</strain>
    </source>
</reference>
<dbReference type="EMBL" id="UGJB01000004">
    <property type="protein sequence ID" value="STQ13211.1"/>
    <property type="molecule type" value="Genomic_DNA"/>
</dbReference>
<evidence type="ECO:0000313" key="1">
    <source>
        <dbReference type="EMBL" id="STQ13211.1"/>
    </source>
</evidence>
<evidence type="ECO:0000313" key="2">
    <source>
        <dbReference type="Proteomes" id="UP000255106"/>
    </source>
</evidence>
<gene>
    <name evidence="1" type="ORF">NCTC10005_06017</name>
</gene>
<proteinExistence type="predicted"/>
<dbReference type="AlphaFoldDB" id="A0A377M6B8"/>
<sequence>MTFYVDGHQIDRLFRHRDQERIHFEQIADEIDRFQRAHAQVIQRFKHQISKVMPGKLPVTAKTVLKHRRGDARFGN</sequence>
<dbReference type="Proteomes" id="UP000255106">
    <property type="component" value="Unassembled WGS sequence"/>
</dbReference>
<protein>
    <submittedName>
        <fullName evidence="1">Uncharacterized protein</fullName>
    </submittedName>
</protein>
<organism evidence="1 2">
    <name type="scientific">Enterobacter cloacae</name>
    <dbReference type="NCBI Taxonomy" id="550"/>
    <lineage>
        <taxon>Bacteria</taxon>
        <taxon>Pseudomonadati</taxon>
        <taxon>Pseudomonadota</taxon>
        <taxon>Gammaproteobacteria</taxon>
        <taxon>Enterobacterales</taxon>
        <taxon>Enterobacteriaceae</taxon>
        <taxon>Enterobacter</taxon>
        <taxon>Enterobacter cloacae complex</taxon>
    </lineage>
</organism>
<name>A0A377M6B8_ENTCL</name>
<accession>A0A377M6B8</accession>